<sequence length="313" mass="36205">MTCGAVEDGKNRKEFVLNGAENGGRRSSREVTLLVAAKDSESFHVCKSGCIKENPVQCFTSCSLAEIVTKCLQRDEVQQFLPKAKMLDDCSWREKQIYGFFIQIDIELVTEWMKAFLEEGASCYIGESCRHILLNLLDSNSPLEDIMSEKIYYSLLNREKSDVPSFYNLSYFFEFFMGCPVPYFEVHTNFEDTLTPEIYVQESTRARVEHRRLAEPGPDSDDDSRASMHFVVQLDGHGQNSRFLPVLAMFQEFHTGFSKSQMCENSLGIKNEERTQTMMKLSEKRRLHDEASKFSQHYIYKDMVLRGDWQIPF</sequence>
<keyword evidence="2" id="KW-1185">Reference proteome</keyword>
<organism evidence="1 2">
    <name type="scientific">Diploscapter pachys</name>
    <dbReference type="NCBI Taxonomy" id="2018661"/>
    <lineage>
        <taxon>Eukaryota</taxon>
        <taxon>Metazoa</taxon>
        <taxon>Ecdysozoa</taxon>
        <taxon>Nematoda</taxon>
        <taxon>Chromadorea</taxon>
        <taxon>Rhabditida</taxon>
        <taxon>Rhabditina</taxon>
        <taxon>Rhabditomorpha</taxon>
        <taxon>Rhabditoidea</taxon>
        <taxon>Rhabditidae</taxon>
        <taxon>Diploscapter</taxon>
    </lineage>
</organism>
<protein>
    <submittedName>
        <fullName evidence="1">Uncharacterized protein</fullName>
    </submittedName>
</protein>
<gene>
    <name evidence="1" type="ORF">WR25_01701</name>
</gene>
<reference evidence="1 2" key="1">
    <citation type="journal article" date="2017" name="Curr. Biol.">
        <title>Genome architecture and evolution of a unichromosomal asexual nematode.</title>
        <authorList>
            <person name="Fradin H."/>
            <person name="Zegar C."/>
            <person name="Gutwein M."/>
            <person name="Lucas J."/>
            <person name="Kovtun M."/>
            <person name="Corcoran D."/>
            <person name="Baugh L.R."/>
            <person name="Kiontke K."/>
            <person name="Gunsalus K."/>
            <person name="Fitch D.H."/>
            <person name="Piano F."/>
        </authorList>
    </citation>
    <scope>NUCLEOTIDE SEQUENCE [LARGE SCALE GENOMIC DNA]</scope>
    <source>
        <strain evidence="1">PF1309</strain>
    </source>
</reference>
<evidence type="ECO:0000313" key="2">
    <source>
        <dbReference type="Proteomes" id="UP000218231"/>
    </source>
</evidence>
<dbReference type="AlphaFoldDB" id="A0A2A2JSK2"/>
<dbReference type="Proteomes" id="UP000218231">
    <property type="component" value="Unassembled WGS sequence"/>
</dbReference>
<evidence type="ECO:0000313" key="1">
    <source>
        <dbReference type="EMBL" id="PAV64628.1"/>
    </source>
</evidence>
<proteinExistence type="predicted"/>
<accession>A0A2A2JSK2</accession>
<dbReference type="EMBL" id="LIAE01010252">
    <property type="protein sequence ID" value="PAV64628.1"/>
    <property type="molecule type" value="Genomic_DNA"/>
</dbReference>
<comment type="caution">
    <text evidence="1">The sequence shown here is derived from an EMBL/GenBank/DDBJ whole genome shotgun (WGS) entry which is preliminary data.</text>
</comment>
<name>A0A2A2JSK2_9BILA</name>